<organism evidence="3 4">
    <name type="scientific">Crassostrea virginica</name>
    <name type="common">Eastern oyster</name>
    <dbReference type="NCBI Taxonomy" id="6565"/>
    <lineage>
        <taxon>Eukaryota</taxon>
        <taxon>Metazoa</taxon>
        <taxon>Spiralia</taxon>
        <taxon>Lophotrochozoa</taxon>
        <taxon>Mollusca</taxon>
        <taxon>Bivalvia</taxon>
        <taxon>Autobranchia</taxon>
        <taxon>Pteriomorphia</taxon>
        <taxon>Ostreida</taxon>
        <taxon>Ostreoidea</taxon>
        <taxon>Ostreidae</taxon>
        <taxon>Crassostrea</taxon>
    </lineage>
</organism>
<dbReference type="AlphaFoldDB" id="A0A8B8DFR6"/>
<accession>A0A8B8DFR6</accession>
<keyword evidence="3" id="KW-1185">Reference proteome</keyword>
<dbReference type="GeneID" id="111126303"/>
<dbReference type="PANTHER" id="PTHR36695:SF12">
    <property type="entry name" value="AGAP008648-PA"/>
    <property type="match status" value="1"/>
</dbReference>
<evidence type="ECO:0000256" key="1">
    <source>
        <dbReference type="SAM" id="SignalP"/>
    </source>
</evidence>
<feature type="chain" id="PRO_5034982961" evidence="1">
    <location>
        <begin position="22"/>
        <end position="436"/>
    </location>
</feature>
<keyword evidence="1" id="KW-0732">Signal</keyword>
<protein>
    <submittedName>
        <fullName evidence="4">Uncharacterized protein LOC111126303 isoform X1</fullName>
    </submittedName>
</protein>
<evidence type="ECO:0000259" key="2">
    <source>
        <dbReference type="Pfam" id="PF12248"/>
    </source>
</evidence>
<feature type="signal peptide" evidence="1">
    <location>
        <begin position="1"/>
        <end position="21"/>
    </location>
</feature>
<dbReference type="PANTHER" id="PTHR36695">
    <property type="entry name" value="AGAP008648-PA"/>
    <property type="match status" value="1"/>
</dbReference>
<feature type="domain" description="Farnesoic acid O-methyl transferase" evidence="2">
    <location>
        <begin position="185"/>
        <end position="320"/>
    </location>
</feature>
<dbReference type="OrthoDB" id="6156557at2759"/>
<dbReference type="Proteomes" id="UP000694844">
    <property type="component" value="Chromosome 3"/>
</dbReference>
<name>A0A8B8DFR6_CRAVI</name>
<evidence type="ECO:0000313" key="3">
    <source>
        <dbReference type="Proteomes" id="UP000694844"/>
    </source>
</evidence>
<sequence length="436" mass="50045">MNVYLFFEVLILCYCMVSTRSEAGYTIQVSTADLYQYRYLTNYGIPTPNSTHMLFRVRACNDAHVILRSSGKKEIEIVLGGWNNTISCLRTKVQGPCHRKYNGRVLNCKSYEEFLISWKDGRIMVGKTNSEFGSFRDLLLEYQLRKPLSGVKIGVSTGFGAAGKWMFEARSEAGYSIQVSTADLYQYRYLTNYGIPTPNSTHMLFRVRACNDAHVILRSSGKKEIEIVLGGWNNTISCLRTKVQGPCHRKYNGRVLNCKSYEEFLISWMDGRIMVGKTNSEFGSFRDLLLDYQLRKPLSGVQIGVSTGFGASGKWMFIAPAAGFERRFKNSPTMLDRQRNYSQRHNSQPSVGERCVRELKKTHNCFQVKRYNITLCIMINTEEIFQADMDYTRMSIKYGDIPCSLCCILPDRTKQYDCVQMYCLNRKHTCKNPVLK</sequence>
<dbReference type="Pfam" id="PF12248">
    <property type="entry name" value="Methyltransf_FA"/>
    <property type="match status" value="2"/>
</dbReference>
<proteinExistence type="predicted"/>
<gene>
    <name evidence="4" type="primary">LOC111126303</name>
</gene>
<evidence type="ECO:0000313" key="4">
    <source>
        <dbReference type="RefSeq" id="XP_022326545.1"/>
    </source>
</evidence>
<dbReference type="KEGG" id="cvn:111126303"/>
<dbReference type="InterPro" id="IPR022041">
    <property type="entry name" value="Methyltransf_FA"/>
</dbReference>
<dbReference type="RefSeq" id="XP_022326545.1">
    <property type="nucleotide sequence ID" value="XM_022470837.1"/>
</dbReference>
<feature type="domain" description="Farnesoic acid O-methyl transferase" evidence="2">
    <location>
        <begin position="35"/>
        <end position="168"/>
    </location>
</feature>
<reference evidence="4" key="1">
    <citation type="submission" date="2025-08" db="UniProtKB">
        <authorList>
            <consortium name="RefSeq"/>
        </authorList>
    </citation>
    <scope>IDENTIFICATION</scope>
    <source>
        <tissue evidence="4">Whole sample</tissue>
    </source>
</reference>